<name>A0AAP2E052_9BACT</name>
<dbReference type="AlphaFoldDB" id="A0AAP2E052"/>
<comment type="caution">
    <text evidence="1">The sequence shown here is derived from an EMBL/GenBank/DDBJ whole genome shotgun (WGS) entry which is preliminary data.</text>
</comment>
<dbReference type="Proteomes" id="UP001319080">
    <property type="component" value="Unassembled WGS sequence"/>
</dbReference>
<evidence type="ECO:0000313" key="1">
    <source>
        <dbReference type="EMBL" id="MBT1710750.1"/>
    </source>
</evidence>
<evidence type="ECO:0000313" key="2">
    <source>
        <dbReference type="Proteomes" id="UP001319080"/>
    </source>
</evidence>
<dbReference type="EMBL" id="JAHESE010000026">
    <property type="protein sequence ID" value="MBT1710750.1"/>
    <property type="molecule type" value="Genomic_DNA"/>
</dbReference>
<accession>A0AAP2E052</accession>
<dbReference type="Gene3D" id="3.40.50.300">
    <property type="entry name" value="P-loop containing nucleotide triphosphate hydrolases"/>
    <property type="match status" value="1"/>
</dbReference>
<proteinExistence type="predicted"/>
<dbReference type="SUPFAM" id="SSF52540">
    <property type="entry name" value="P-loop containing nucleoside triphosphate hydrolases"/>
    <property type="match status" value="1"/>
</dbReference>
<sequence length="203" mass="23729">MAGYDFTWLTLQLEKYGKQNFGDHFHIHQENHDIIRRLLVYFLEDVPQARHLGIDLTKGILLTGPIGCGKTDLMTLMRLAAKPERIFTIKTIRDVSFEFIQEGYEVVHRYSKLSFNPKGPRTVFFDDLGAEQALKYYGNECNVMAEILLSRYDLYISFDMLTHLTTNLSATEIETMYGPRVRSRMREMFNLIPFNESSDDRRI</sequence>
<dbReference type="InterPro" id="IPR027417">
    <property type="entry name" value="P-loop_NTPase"/>
</dbReference>
<keyword evidence="2" id="KW-1185">Reference proteome</keyword>
<gene>
    <name evidence="1" type="ORF">KK062_21090</name>
</gene>
<organism evidence="1 2">
    <name type="scientific">Dawidia cretensis</name>
    <dbReference type="NCBI Taxonomy" id="2782350"/>
    <lineage>
        <taxon>Bacteria</taxon>
        <taxon>Pseudomonadati</taxon>
        <taxon>Bacteroidota</taxon>
        <taxon>Cytophagia</taxon>
        <taxon>Cytophagales</taxon>
        <taxon>Chryseotaleaceae</taxon>
        <taxon>Dawidia</taxon>
    </lineage>
</organism>
<protein>
    <submittedName>
        <fullName evidence="1">ATPase</fullName>
    </submittedName>
</protein>
<reference evidence="1 2" key="1">
    <citation type="submission" date="2021-05" db="EMBL/GenBank/DDBJ databases">
        <title>A Polyphasic approach of four new species of the genus Ohtaekwangia: Ohtaekwangia histidinii sp. nov., Ohtaekwangia cretensis sp. nov., Ohtaekwangia indiensis sp. nov., Ohtaekwangia reichenbachii sp. nov. from diverse environment.</title>
        <authorList>
            <person name="Octaviana S."/>
        </authorList>
    </citation>
    <scope>NUCLEOTIDE SEQUENCE [LARGE SCALE GENOMIC DNA]</scope>
    <source>
        <strain evidence="1 2">PWU5</strain>
    </source>
</reference>